<dbReference type="AlphaFoldDB" id="A0A3D9SBV9"/>
<dbReference type="Proteomes" id="UP000256304">
    <property type="component" value="Unassembled WGS sequence"/>
</dbReference>
<evidence type="ECO:0000313" key="3">
    <source>
        <dbReference type="Proteomes" id="UP000256304"/>
    </source>
</evidence>
<keyword evidence="3" id="KW-1185">Reference proteome</keyword>
<evidence type="ECO:0000259" key="1">
    <source>
        <dbReference type="Pfam" id="PF00535"/>
    </source>
</evidence>
<protein>
    <submittedName>
        <fullName evidence="2">Glycosyltransferase involved in cell wall biosynthesis</fullName>
    </submittedName>
</protein>
<gene>
    <name evidence="2" type="ORF">A8990_10576</name>
</gene>
<proteinExistence type="predicted"/>
<reference evidence="2 3" key="1">
    <citation type="submission" date="2018-08" db="EMBL/GenBank/DDBJ databases">
        <title>Genomic Encyclopedia of Type Strains, Phase III (KMG-III): the genomes of soil and plant-associated and newly described type strains.</title>
        <authorList>
            <person name="Whitman W."/>
        </authorList>
    </citation>
    <scope>NUCLEOTIDE SEQUENCE [LARGE SCALE GENOMIC DNA]</scope>
    <source>
        <strain evidence="2 3">CGMCC 1.10966</strain>
    </source>
</reference>
<dbReference type="InterPro" id="IPR029044">
    <property type="entry name" value="Nucleotide-diphossugar_trans"/>
</dbReference>
<evidence type="ECO:0000313" key="2">
    <source>
        <dbReference type="EMBL" id="REE91371.1"/>
    </source>
</evidence>
<dbReference type="Gene3D" id="1.25.40.10">
    <property type="entry name" value="Tetratricopeptide repeat domain"/>
    <property type="match status" value="1"/>
</dbReference>
<organism evidence="2 3">
    <name type="scientific">Paenibacillus taihuensis</name>
    <dbReference type="NCBI Taxonomy" id="1156355"/>
    <lineage>
        <taxon>Bacteria</taxon>
        <taxon>Bacillati</taxon>
        <taxon>Bacillota</taxon>
        <taxon>Bacilli</taxon>
        <taxon>Bacillales</taxon>
        <taxon>Paenibacillaceae</taxon>
        <taxon>Paenibacillus</taxon>
    </lineage>
</organism>
<dbReference type="SUPFAM" id="SSF48452">
    <property type="entry name" value="TPR-like"/>
    <property type="match status" value="1"/>
</dbReference>
<accession>A0A3D9SBV9</accession>
<dbReference type="OrthoDB" id="9815923at2"/>
<keyword evidence="2" id="KW-0808">Transferase</keyword>
<dbReference type="CDD" id="cd02511">
    <property type="entry name" value="Beta4Glucosyltransferase"/>
    <property type="match status" value="1"/>
</dbReference>
<dbReference type="InterPro" id="IPR011990">
    <property type="entry name" value="TPR-like_helical_dom_sf"/>
</dbReference>
<dbReference type="RefSeq" id="WP_116188127.1">
    <property type="nucleotide sequence ID" value="NZ_QTTN01000005.1"/>
</dbReference>
<dbReference type="InterPro" id="IPR001173">
    <property type="entry name" value="Glyco_trans_2-like"/>
</dbReference>
<dbReference type="GO" id="GO:0016740">
    <property type="term" value="F:transferase activity"/>
    <property type="evidence" value="ECO:0007669"/>
    <property type="project" value="UniProtKB-KW"/>
</dbReference>
<dbReference type="EMBL" id="QTTN01000005">
    <property type="protein sequence ID" value="REE91371.1"/>
    <property type="molecule type" value="Genomic_DNA"/>
</dbReference>
<dbReference type="Pfam" id="PF00535">
    <property type="entry name" value="Glycos_transf_2"/>
    <property type="match status" value="1"/>
</dbReference>
<comment type="caution">
    <text evidence="2">The sequence shown here is derived from an EMBL/GenBank/DDBJ whole genome shotgun (WGS) entry which is preliminary data.</text>
</comment>
<sequence>MSSKHKKKASGGLISLCMIVKDEAASLPRCLQSVQGIVDQIVVVDTGSSDNSVAIAKRYGAEVVHARWTNDFAAARNTGLARAAGEWVLFLDADEELDAGTGGQLRMLARERAITGYFLNIWNYMGDSGSDGATINPVLRMFRNDRRYRFEGRIHEQIAGPITRHTPDARFHLSDVIIHHYGYKREVVIAKNKLERNRELLERAVVEEPENRFHWYNLGVEYFRGRALEDALRAFRQARDGIDYASISYAHLLVKHEVQCLQALRRWQDSLALAEEGLAWYADYPDLWHAKGIGLAALGKRRKAAEAFAAAIHIGKAPAIYHTEDGMGSYQSAYWLGSMHEAELDFETAAHWYAEAVRFRSSLLAPLYRLCHMMRIGGDEERLAEFVEQRFTLDSPQASLKLADVMRRSGCYKALRIWLTRRLADAEATERAMLQPWLSVAEDCEALACGSSDDDGGLSTGAAGSLGQALAWLGMAEQSPFPDVALEWLPLLIRSGIAEGPVRDVAGALLDLRPDGEGPSSGAAGVRYAAHALCALADGHLAEVQKTADYTRAAQEMRLLLPAQGEGDR</sequence>
<feature type="domain" description="Glycosyltransferase 2-like" evidence="1">
    <location>
        <begin position="15"/>
        <end position="137"/>
    </location>
</feature>
<dbReference type="PANTHER" id="PTHR43630">
    <property type="entry name" value="POLY-BETA-1,6-N-ACETYL-D-GLUCOSAMINE SYNTHASE"/>
    <property type="match status" value="1"/>
</dbReference>
<dbReference type="SUPFAM" id="SSF53448">
    <property type="entry name" value="Nucleotide-diphospho-sugar transferases"/>
    <property type="match status" value="1"/>
</dbReference>
<dbReference type="Gene3D" id="3.90.550.10">
    <property type="entry name" value="Spore Coat Polysaccharide Biosynthesis Protein SpsA, Chain A"/>
    <property type="match status" value="1"/>
</dbReference>
<dbReference type="PANTHER" id="PTHR43630:SF2">
    <property type="entry name" value="GLYCOSYLTRANSFERASE"/>
    <property type="match status" value="1"/>
</dbReference>
<name>A0A3D9SBV9_9BACL</name>